<evidence type="ECO:0000313" key="6">
    <source>
        <dbReference type="Proteomes" id="UP001596978"/>
    </source>
</evidence>
<evidence type="ECO:0000313" key="5">
    <source>
        <dbReference type="EMBL" id="MFD0861380.1"/>
    </source>
</evidence>
<dbReference type="InterPro" id="IPR012093">
    <property type="entry name" value="Pirin"/>
</dbReference>
<evidence type="ECO:0000259" key="3">
    <source>
        <dbReference type="Pfam" id="PF02678"/>
    </source>
</evidence>
<name>A0ABW3CUD3_9FLAO</name>
<keyword evidence="6" id="KW-1185">Reference proteome</keyword>
<gene>
    <name evidence="5" type="ORF">ACFQ1M_04110</name>
</gene>
<comment type="caution">
    <text evidence="5">The sequence shown here is derived from an EMBL/GenBank/DDBJ whole genome shotgun (WGS) entry which is preliminary data.</text>
</comment>
<dbReference type="InterPro" id="IPR011051">
    <property type="entry name" value="RmlC_Cupin_sf"/>
</dbReference>
<evidence type="ECO:0000256" key="1">
    <source>
        <dbReference type="ARBA" id="ARBA00008416"/>
    </source>
</evidence>
<feature type="domain" description="Pirin N-terminal" evidence="3">
    <location>
        <begin position="64"/>
        <end position="138"/>
    </location>
</feature>
<dbReference type="InterPro" id="IPR008778">
    <property type="entry name" value="Pirin_C_dom"/>
</dbReference>
<dbReference type="InterPro" id="IPR003829">
    <property type="entry name" value="Pirin_N_dom"/>
</dbReference>
<protein>
    <submittedName>
        <fullName evidence="5">Pirin family protein</fullName>
    </submittedName>
</protein>
<reference evidence="6" key="1">
    <citation type="journal article" date="2019" name="Int. J. Syst. Evol. Microbiol.">
        <title>The Global Catalogue of Microorganisms (GCM) 10K type strain sequencing project: providing services to taxonomists for standard genome sequencing and annotation.</title>
        <authorList>
            <consortium name="The Broad Institute Genomics Platform"/>
            <consortium name="The Broad Institute Genome Sequencing Center for Infectious Disease"/>
            <person name="Wu L."/>
            <person name="Ma J."/>
        </authorList>
    </citation>
    <scope>NUCLEOTIDE SEQUENCE [LARGE SCALE GENOMIC DNA]</scope>
    <source>
        <strain evidence="6">CCUG 62952</strain>
    </source>
</reference>
<sequence>MTAIKKIIQLGNQWQTQDPFLFCAYHHDHFPAGNEDLGPKDSITGRNIGMDFANKDGWNMYHGTTVPGFPHHPHRGFETVTIVEKGVADHFDSLGAHGRFGKGDVQWMTAGKGVQHSEMFPLLNSEEANELLLFQIWLNLPAKDKKVPAHYKMLWNEDIPIVEEDGISIKVIAGTYVNVSGPAPTPNSWAADTKNDVNIWLIKLAPKTTFTLPKNTSNVNRSLYFYEGGHVYAEGYEIPKMHGLHLHAAEEFSMENGEHESHLMLLQGRPIGEAVVQQGPFVANSQQEMNEAIAEYRATEFGGWPWDRHDPIHPKEKGRFAIYEDGSEDIRV</sequence>
<dbReference type="PANTHER" id="PTHR13903:SF8">
    <property type="entry name" value="PIRIN"/>
    <property type="match status" value="1"/>
</dbReference>
<evidence type="ECO:0000256" key="2">
    <source>
        <dbReference type="RuleBase" id="RU003457"/>
    </source>
</evidence>
<comment type="similarity">
    <text evidence="1 2">Belongs to the pirin family.</text>
</comment>
<dbReference type="Pfam" id="PF02678">
    <property type="entry name" value="Pirin"/>
    <property type="match status" value="1"/>
</dbReference>
<organism evidence="5 6">
    <name type="scientific">Sungkyunkwania multivorans</name>
    <dbReference type="NCBI Taxonomy" id="1173618"/>
    <lineage>
        <taxon>Bacteria</taxon>
        <taxon>Pseudomonadati</taxon>
        <taxon>Bacteroidota</taxon>
        <taxon>Flavobacteriia</taxon>
        <taxon>Flavobacteriales</taxon>
        <taxon>Flavobacteriaceae</taxon>
        <taxon>Sungkyunkwania</taxon>
    </lineage>
</organism>
<dbReference type="Pfam" id="PF05726">
    <property type="entry name" value="Pirin_C"/>
    <property type="match status" value="1"/>
</dbReference>
<dbReference type="Proteomes" id="UP001596978">
    <property type="component" value="Unassembled WGS sequence"/>
</dbReference>
<dbReference type="Gene3D" id="2.60.120.10">
    <property type="entry name" value="Jelly Rolls"/>
    <property type="match status" value="2"/>
</dbReference>
<proteinExistence type="inferred from homology"/>
<dbReference type="EMBL" id="JBHTJH010000004">
    <property type="protein sequence ID" value="MFD0861380.1"/>
    <property type="molecule type" value="Genomic_DNA"/>
</dbReference>
<accession>A0ABW3CUD3</accession>
<dbReference type="RefSeq" id="WP_386404285.1">
    <property type="nucleotide sequence ID" value="NZ_JBHTJH010000004.1"/>
</dbReference>
<dbReference type="PANTHER" id="PTHR13903">
    <property type="entry name" value="PIRIN-RELATED"/>
    <property type="match status" value="1"/>
</dbReference>
<feature type="domain" description="Pirin C-terminal" evidence="4">
    <location>
        <begin position="202"/>
        <end position="302"/>
    </location>
</feature>
<dbReference type="InterPro" id="IPR014710">
    <property type="entry name" value="RmlC-like_jellyroll"/>
</dbReference>
<evidence type="ECO:0000259" key="4">
    <source>
        <dbReference type="Pfam" id="PF05726"/>
    </source>
</evidence>
<dbReference type="SUPFAM" id="SSF51182">
    <property type="entry name" value="RmlC-like cupins"/>
    <property type="match status" value="1"/>
</dbReference>